<proteinExistence type="predicted"/>
<protein>
    <submittedName>
        <fullName evidence="2">Uncharacterized protein</fullName>
    </submittedName>
</protein>
<organism evidence="2 3">
    <name type="scientific">Phyllachora maydis</name>
    <dbReference type="NCBI Taxonomy" id="1825666"/>
    <lineage>
        <taxon>Eukaryota</taxon>
        <taxon>Fungi</taxon>
        <taxon>Dikarya</taxon>
        <taxon>Ascomycota</taxon>
        <taxon>Pezizomycotina</taxon>
        <taxon>Sordariomycetes</taxon>
        <taxon>Sordariomycetidae</taxon>
        <taxon>Phyllachorales</taxon>
        <taxon>Phyllachoraceae</taxon>
        <taxon>Phyllachora</taxon>
    </lineage>
</organism>
<sequence>MAYNAMLMGAATVTAPYISSSPQLPTVSSLEDVTSAGVVRPPARRATPSDIYSKEWIVDVRGSDVRNDDVCCSAICCPCVRYAKNKMHLDLIDAGQDDPCLREYRDCNPACCGFTLACVPTFGILSGILTGLQSGRIRKLYGISGSRCKDMACGVFCYPCTLTRNALEVHHREKERKQLGLPPLGAAEPGYAAPQPMLMPLANIDSVLMGVTSPVLTGSPAPQDADTVSLSAPVVTHQARAMPIYPVGKAHKTELSTVMERESTESALSSAARILRVPPVDENHPGRAETSGSEASPRPSEDRLFHPKPHPQTHSLAATVADAENDPTARASSPGVTWWPAREQLTSVDNQPVQELTPVVHDFAHDHPPAKNTPLVARDAVPDDNILPLAPVERGPREHGIEEDSMVPF</sequence>
<evidence type="ECO:0000313" key="3">
    <source>
        <dbReference type="Proteomes" id="UP001217918"/>
    </source>
</evidence>
<dbReference type="Proteomes" id="UP001217918">
    <property type="component" value="Unassembled WGS sequence"/>
</dbReference>
<feature type="region of interest" description="Disordered" evidence="1">
    <location>
        <begin position="260"/>
        <end position="312"/>
    </location>
</feature>
<accession>A0AAD9I7I3</accession>
<dbReference type="AlphaFoldDB" id="A0AAD9I7I3"/>
<evidence type="ECO:0000256" key="1">
    <source>
        <dbReference type="SAM" id="MobiDB-lite"/>
    </source>
</evidence>
<comment type="caution">
    <text evidence="2">The sequence shown here is derived from an EMBL/GenBank/DDBJ whole genome shotgun (WGS) entry which is preliminary data.</text>
</comment>
<dbReference type="Pfam" id="PF04749">
    <property type="entry name" value="PLAC8"/>
    <property type="match status" value="1"/>
</dbReference>
<name>A0AAD9I7I3_9PEZI</name>
<feature type="region of interest" description="Disordered" evidence="1">
    <location>
        <begin position="386"/>
        <end position="409"/>
    </location>
</feature>
<dbReference type="InterPro" id="IPR006461">
    <property type="entry name" value="PLAC_motif_containing"/>
</dbReference>
<dbReference type="EMBL" id="JAQQPM010000005">
    <property type="protein sequence ID" value="KAK2071722.1"/>
    <property type="molecule type" value="Genomic_DNA"/>
</dbReference>
<keyword evidence="3" id="KW-1185">Reference proteome</keyword>
<reference evidence="2" key="1">
    <citation type="journal article" date="2023" name="Mol. Plant Microbe Interact.">
        <title>Elucidating the Obligate Nature and Biological Capacity of an Invasive Fungal Corn Pathogen.</title>
        <authorList>
            <person name="MacCready J.S."/>
            <person name="Roggenkamp E.M."/>
            <person name="Gdanetz K."/>
            <person name="Chilvers M.I."/>
        </authorList>
    </citation>
    <scope>NUCLEOTIDE SEQUENCE</scope>
    <source>
        <strain evidence="2">PM02</strain>
    </source>
</reference>
<gene>
    <name evidence="2" type="ORF">P8C59_006126</name>
</gene>
<evidence type="ECO:0000313" key="2">
    <source>
        <dbReference type="EMBL" id="KAK2071722.1"/>
    </source>
</evidence>